<feature type="region of interest" description="Disordered" evidence="1">
    <location>
        <begin position="1"/>
        <end position="21"/>
    </location>
</feature>
<proteinExistence type="predicted"/>
<protein>
    <submittedName>
        <fullName evidence="2">(apollo) hypothetical protein</fullName>
    </submittedName>
</protein>
<keyword evidence="3" id="KW-1185">Reference proteome</keyword>
<gene>
    <name evidence="2" type="ORF">PAPOLLO_LOCUS164</name>
</gene>
<evidence type="ECO:0000313" key="2">
    <source>
        <dbReference type="EMBL" id="CAG4930499.1"/>
    </source>
</evidence>
<organism evidence="2 3">
    <name type="scientific">Parnassius apollo</name>
    <name type="common">Apollo butterfly</name>
    <name type="synonym">Papilio apollo</name>
    <dbReference type="NCBI Taxonomy" id="110799"/>
    <lineage>
        <taxon>Eukaryota</taxon>
        <taxon>Metazoa</taxon>
        <taxon>Ecdysozoa</taxon>
        <taxon>Arthropoda</taxon>
        <taxon>Hexapoda</taxon>
        <taxon>Insecta</taxon>
        <taxon>Pterygota</taxon>
        <taxon>Neoptera</taxon>
        <taxon>Endopterygota</taxon>
        <taxon>Lepidoptera</taxon>
        <taxon>Glossata</taxon>
        <taxon>Ditrysia</taxon>
        <taxon>Papilionoidea</taxon>
        <taxon>Papilionidae</taxon>
        <taxon>Parnassiinae</taxon>
        <taxon>Parnassini</taxon>
        <taxon>Parnassius</taxon>
        <taxon>Parnassius</taxon>
    </lineage>
</organism>
<dbReference type="AlphaFoldDB" id="A0A8S3VZT8"/>
<evidence type="ECO:0000313" key="3">
    <source>
        <dbReference type="Proteomes" id="UP000691718"/>
    </source>
</evidence>
<accession>A0A8S3VZT8</accession>
<reference evidence="2" key="1">
    <citation type="submission" date="2021-04" db="EMBL/GenBank/DDBJ databases">
        <authorList>
            <person name="Tunstrom K."/>
        </authorList>
    </citation>
    <scope>NUCLEOTIDE SEQUENCE</scope>
</reference>
<evidence type="ECO:0000256" key="1">
    <source>
        <dbReference type="SAM" id="MobiDB-lite"/>
    </source>
</evidence>
<dbReference type="EMBL" id="CAJQZP010000008">
    <property type="protein sequence ID" value="CAG4930499.1"/>
    <property type="molecule type" value="Genomic_DNA"/>
</dbReference>
<sequence>MRKDDLYEEPGPSHQRFCSPSSNCTSALSDSIERIVAAMERMFDSDDSDKDPTYNPDLCFLIQLEDLFGEQWANNKVKNLENVKFYGDDHDDEF</sequence>
<dbReference type="OrthoDB" id="434783at2759"/>
<dbReference type="Proteomes" id="UP000691718">
    <property type="component" value="Unassembled WGS sequence"/>
</dbReference>
<comment type="caution">
    <text evidence="2">The sequence shown here is derived from an EMBL/GenBank/DDBJ whole genome shotgun (WGS) entry which is preliminary data.</text>
</comment>
<name>A0A8S3VZT8_PARAO</name>